<organism evidence="3 4">
    <name type="scientific">Azorhizobium oxalatiphilum</name>
    <dbReference type="NCBI Taxonomy" id="980631"/>
    <lineage>
        <taxon>Bacteria</taxon>
        <taxon>Pseudomonadati</taxon>
        <taxon>Pseudomonadota</taxon>
        <taxon>Alphaproteobacteria</taxon>
        <taxon>Hyphomicrobiales</taxon>
        <taxon>Xanthobacteraceae</taxon>
        <taxon>Azorhizobium</taxon>
    </lineage>
</organism>
<reference evidence="3" key="1">
    <citation type="journal article" date="2014" name="Int. J. Syst. Evol. Microbiol.">
        <title>Complete genome sequence of Corynebacterium casei LMG S-19264T (=DSM 44701T), isolated from a smear-ripened cheese.</title>
        <authorList>
            <consortium name="US DOE Joint Genome Institute (JGI-PGF)"/>
            <person name="Walter F."/>
            <person name="Albersmeier A."/>
            <person name="Kalinowski J."/>
            <person name="Ruckert C."/>
        </authorList>
    </citation>
    <scope>NUCLEOTIDE SEQUENCE</scope>
    <source>
        <strain evidence="3">CCM 7897</strain>
    </source>
</reference>
<dbReference type="InterPro" id="IPR014347">
    <property type="entry name" value="Tautomerase/MIF_sf"/>
</dbReference>
<dbReference type="EMBL" id="BMCT01000001">
    <property type="protein sequence ID" value="GGF47491.1"/>
    <property type="molecule type" value="Genomic_DNA"/>
</dbReference>
<keyword evidence="4" id="KW-1185">Reference proteome</keyword>
<evidence type="ECO:0000313" key="3">
    <source>
        <dbReference type="EMBL" id="GGF47491.1"/>
    </source>
</evidence>
<dbReference type="GO" id="GO:0016853">
    <property type="term" value="F:isomerase activity"/>
    <property type="evidence" value="ECO:0007669"/>
    <property type="project" value="UniProtKB-KW"/>
</dbReference>
<comment type="caution">
    <text evidence="3">The sequence shown here is derived from an EMBL/GenBank/DDBJ whole genome shotgun (WGS) entry which is preliminary data.</text>
</comment>
<dbReference type="Proteomes" id="UP000606044">
    <property type="component" value="Unassembled WGS sequence"/>
</dbReference>
<feature type="domain" description="4-oxalocrotonate tautomerase-like" evidence="2">
    <location>
        <begin position="2"/>
        <end position="51"/>
    </location>
</feature>
<gene>
    <name evidence="3" type="ORF">GCM10007301_03530</name>
</gene>
<evidence type="ECO:0000259" key="2">
    <source>
        <dbReference type="Pfam" id="PF01361"/>
    </source>
</evidence>
<dbReference type="Pfam" id="PF01361">
    <property type="entry name" value="Tautomerase"/>
    <property type="match status" value="1"/>
</dbReference>
<reference evidence="3" key="2">
    <citation type="submission" date="2020-09" db="EMBL/GenBank/DDBJ databases">
        <authorList>
            <person name="Sun Q."/>
            <person name="Sedlacek I."/>
        </authorList>
    </citation>
    <scope>NUCLEOTIDE SEQUENCE</scope>
    <source>
        <strain evidence="3">CCM 7897</strain>
    </source>
</reference>
<name>A0A917BKE7_9HYPH</name>
<dbReference type="AlphaFoldDB" id="A0A917BKE7"/>
<dbReference type="SUPFAM" id="SSF55331">
    <property type="entry name" value="Tautomerase/MIF"/>
    <property type="match status" value="1"/>
</dbReference>
<dbReference type="RefSeq" id="WP_188574830.1">
    <property type="nucleotide sequence ID" value="NZ_BMCT01000001.1"/>
</dbReference>
<protein>
    <recommendedName>
        <fullName evidence="2">4-oxalocrotonate tautomerase-like domain-containing protein</fullName>
    </recommendedName>
</protein>
<evidence type="ECO:0000256" key="1">
    <source>
        <dbReference type="ARBA" id="ARBA00023235"/>
    </source>
</evidence>
<proteinExistence type="predicted"/>
<sequence length="74" mass="8057">MPHVVIQQFKGRSEDEKQALADAVAKAMVAAGVKDAAISIAIEEVEPSAWGGVYDRDIAPVMDKLYKKPGYERP</sequence>
<dbReference type="InterPro" id="IPR004370">
    <property type="entry name" value="4-OT-like_dom"/>
</dbReference>
<evidence type="ECO:0000313" key="4">
    <source>
        <dbReference type="Proteomes" id="UP000606044"/>
    </source>
</evidence>
<accession>A0A917BKE7</accession>
<keyword evidence="1" id="KW-0413">Isomerase</keyword>
<dbReference type="Gene3D" id="3.30.429.10">
    <property type="entry name" value="Macrophage Migration Inhibitory Factor"/>
    <property type="match status" value="1"/>
</dbReference>